<dbReference type="Pfam" id="PF24573">
    <property type="entry name" value="HEAT_DAAF5"/>
    <property type="match status" value="1"/>
</dbReference>
<dbReference type="PANTHER" id="PTHR16216:SF2">
    <property type="entry name" value="DYNEIN AXONEMAL ASSEMBLY FACTOR 5"/>
    <property type="match status" value="1"/>
</dbReference>
<name>A0A194QB14_PAPXU</name>
<evidence type="ECO:0000313" key="2">
    <source>
        <dbReference type="EMBL" id="KPJ02619.1"/>
    </source>
</evidence>
<organism evidence="2 3">
    <name type="scientific">Papilio xuthus</name>
    <name type="common">Asian swallowtail butterfly</name>
    <dbReference type="NCBI Taxonomy" id="66420"/>
    <lineage>
        <taxon>Eukaryota</taxon>
        <taxon>Metazoa</taxon>
        <taxon>Ecdysozoa</taxon>
        <taxon>Arthropoda</taxon>
        <taxon>Hexapoda</taxon>
        <taxon>Insecta</taxon>
        <taxon>Pterygota</taxon>
        <taxon>Neoptera</taxon>
        <taxon>Endopterygota</taxon>
        <taxon>Lepidoptera</taxon>
        <taxon>Glossata</taxon>
        <taxon>Ditrysia</taxon>
        <taxon>Papilionoidea</taxon>
        <taxon>Papilionidae</taxon>
        <taxon>Papilioninae</taxon>
        <taxon>Papilio</taxon>
    </lineage>
</organism>
<keyword evidence="3" id="KW-1185">Reference proteome</keyword>
<dbReference type="STRING" id="66420.A0A194QB14"/>
<dbReference type="GO" id="GO:0003341">
    <property type="term" value="P:cilium movement"/>
    <property type="evidence" value="ECO:0007669"/>
    <property type="project" value="TreeGrafter"/>
</dbReference>
<dbReference type="GO" id="GO:0005737">
    <property type="term" value="C:cytoplasm"/>
    <property type="evidence" value="ECO:0007669"/>
    <property type="project" value="TreeGrafter"/>
</dbReference>
<reference evidence="2 3" key="1">
    <citation type="journal article" date="2015" name="Nat. Commun.">
        <title>Outbred genome sequencing and CRISPR/Cas9 gene editing in butterflies.</title>
        <authorList>
            <person name="Li X."/>
            <person name="Fan D."/>
            <person name="Zhang W."/>
            <person name="Liu G."/>
            <person name="Zhang L."/>
            <person name="Zhao L."/>
            <person name="Fang X."/>
            <person name="Chen L."/>
            <person name="Dong Y."/>
            <person name="Chen Y."/>
            <person name="Ding Y."/>
            <person name="Zhao R."/>
            <person name="Feng M."/>
            <person name="Zhu Y."/>
            <person name="Feng Y."/>
            <person name="Jiang X."/>
            <person name="Zhu D."/>
            <person name="Xiang H."/>
            <person name="Feng X."/>
            <person name="Li S."/>
            <person name="Wang J."/>
            <person name="Zhang G."/>
            <person name="Kronforst M.R."/>
            <person name="Wang W."/>
        </authorList>
    </citation>
    <scope>NUCLEOTIDE SEQUENCE [LARGE SCALE GENOMIC DNA]</scope>
    <source>
        <strain evidence="2">Ya'a_city_454_Px</strain>
        <tissue evidence="2">Whole body</tissue>
    </source>
</reference>
<dbReference type="GO" id="GO:0036159">
    <property type="term" value="P:inner dynein arm assembly"/>
    <property type="evidence" value="ECO:0007669"/>
    <property type="project" value="TreeGrafter"/>
</dbReference>
<dbReference type="AlphaFoldDB" id="A0A194QB14"/>
<dbReference type="SUPFAM" id="SSF48371">
    <property type="entry name" value="ARM repeat"/>
    <property type="match status" value="1"/>
</dbReference>
<dbReference type="InterPro" id="IPR034085">
    <property type="entry name" value="TOG"/>
</dbReference>
<evidence type="ECO:0000313" key="3">
    <source>
        <dbReference type="Proteomes" id="UP000053268"/>
    </source>
</evidence>
<evidence type="ECO:0000259" key="1">
    <source>
        <dbReference type="SMART" id="SM01349"/>
    </source>
</evidence>
<dbReference type="GO" id="GO:0045505">
    <property type="term" value="F:dynein intermediate chain binding"/>
    <property type="evidence" value="ECO:0007669"/>
    <property type="project" value="TreeGrafter"/>
</dbReference>
<dbReference type="EMBL" id="KQ459232">
    <property type="protein sequence ID" value="KPJ02619.1"/>
    <property type="molecule type" value="Genomic_DNA"/>
</dbReference>
<dbReference type="PANTHER" id="PTHR16216">
    <property type="entry name" value="DYNEIN ASSEMBLY FACTOR 5, AXONEMAL"/>
    <property type="match status" value="1"/>
</dbReference>
<dbReference type="InterPro" id="IPR052623">
    <property type="entry name" value="DAAF5"/>
</dbReference>
<dbReference type="InterPro" id="IPR011989">
    <property type="entry name" value="ARM-like"/>
</dbReference>
<dbReference type="Pfam" id="PF25757">
    <property type="entry name" value="TPR_DNAAF5"/>
    <property type="match status" value="1"/>
</dbReference>
<dbReference type="Proteomes" id="UP000053268">
    <property type="component" value="Unassembled WGS sequence"/>
</dbReference>
<protein>
    <submittedName>
        <fullName evidence="2">HEAT repeat-containing protein 2</fullName>
    </submittedName>
</protein>
<proteinExistence type="predicted"/>
<accession>A0A194QB14</accession>
<dbReference type="InterPro" id="IPR057978">
    <property type="entry name" value="TPR_DAAF5"/>
</dbReference>
<dbReference type="InterPro" id="IPR056497">
    <property type="entry name" value="HEAT_DAAF5"/>
</dbReference>
<dbReference type="InterPro" id="IPR016024">
    <property type="entry name" value="ARM-type_fold"/>
</dbReference>
<sequence>MSSLKAELKSNPKGVLEPYITTLQSESKMARKQAFQKINYEIFENPLNEGCDFTIIFPEIYAYVLKGFSDPSEGCREMSILIISNFIEHLPLNDYYLTYILPVIVRRIGCAEIVEESEEVRLLLIELVHKILIKYKNIQLLTSFFNDFTSILTKTSTDPFPKVKLETCECIILLSKIIDREFHLQCESFIKPVLSNFAHQHFRVRVAAIRAIGAIVISGNAKCFELSITPMAEKLFDENTQVRMQVTLEVGNWMMKYKDRYSFWHRMIPLMLTSLSDVMADIRTTAIKLWSEIGLQYLEENEEDLKKKLDFLKDVPTHYPDVKRPNFGCRCLVQTNIGKIVPAIGKEMDGWQSDARLRVAQLLCWLVLCAEEGATQHANAIVKILMRGAADEDARVVLEIKRAAELFGYFIMPETWWPLLEADVDGWPALTVITNILKGSKPELVKGKVMKELCKELADPDRCRVRKPKYQSNLVHVTEALMSLCGQDCAPVYEDLFIINFTVYAMPYDDKMQFLALSNLDKLRQLEDCGRTLTTLYDKHIRRILVDITSDALTWTLLTPDRCLLECVLLNAGYAMGSQLHLLAPLLRECLATPQVDPEVKLKVFTALSTVLLRRQTNFSKCDTDKLESFLKIVIEEIIVPNLVWAPGRTAEAIRTAAAACLCSALQDDPQTCLDDKGADGDANDKKVNLFPSKECLEPLLERVVPLVCAAADDNSALTRQHALRAAACLATLAATRGCFTPELLHKMYFVVLKRLDDSSDKVRSFAVRTVRTLFSQRPRPYDTVVFGAHVDALYSAMLIHLDDPDEEFRKEMLAALIALSDVDPHLLIKKVKANIHLYRNKAAYESLSSHIENMLK</sequence>
<dbReference type="GO" id="GO:0036158">
    <property type="term" value="P:outer dynein arm assembly"/>
    <property type="evidence" value="ECO:0007669"/>
    <property type="project" value="TreeGrafter"/>
</dbReference>
<gene>
    <name evidence="2" type="ORF">RR46_09822</name>
</gene>
<dbReference type="Gene3D" id="1.25.10.10">
    <property type="entry name" value="Leucine-rich Repeat Variant"/>
    <property type="match status" value="2"/>
</dbReference>
<dbReference type="SMART" id="SM01349">
    <property type="entry name" value="TOG"/>
    <property type="match status" value="1"/>
</dbReference>
<feature type="domain" description="TOG" evidence="1">
    <location>
        <begin position="98"/>
        <end position="321"/>
    </location>
</feature>